<gene>
    <name evidence="11" type="ordered locus">PB2503_13649</name>
</gene>
<evidence type="ECO:0000256" key="7">
    <source>
        <dbReference type="ARBA" id="ARBA00023134"/>
    </source>
</evidence>
<evidence type="ECO:0000256" key="9">
    <source>
        <dbReference type="ARBA" id="ARBA00023239"/>
    </source>
</evidence>
<keyword evidence="12" id="KW-1185">Reference proteome</keyword>
<dbReference type="KEGG" id="pbr:PB2503_13649"/>
<dbReference type="Proteomes" id="UP000001302">
    <property type="component" value="Chromosome"/>
</dbReference>
<dbReference type="InterPro" id="IPR007197">
    <property type="entry name" value="rSAM"/>
</dbReference>
<dbReference type="SUPFAM" id="SSF102114">
    <property type="entry name" value="Radical SAM enzymes"/>
    <property type="match status" value="1"/>
</dbReference>
<dbReference type="GO" id="GO:0061798">
    <property type="term" value="F:GTP 3',8'-cyclase activity"/>
    <property type="evidence" value="ECO:0007669"/>
    <property type="project" value="TreeGrafter"/>
</dbReference>
<dbReference type="GO" id="GO:0046872">
    <property type="term" value="F:metal ion binding"/>
    <property type="evidence" value="ECO:0007669"/>
    <property type="project" value="UniProtKB-KW"/>
</dbReference>
<keyword evidence="3" id="KW-0479">Metal-binding</keyword>
<name>E0THH5_PARBH</name>
<dbReference type="Pfam" id="PF04055">
    <property type="entry name" value="Radical_SAM"/>
    <property type="match status" value="1"/>
</dbReference>
<dbReference type="Gene3D" id="3.20.20.70">
    <property type="entry name" value="Aldolase class I"/>
    <property type="match status" value="1"/>
</dbReference>
<evidence type="ECO:0000256" key="8">
    <source>
        <dbReference type="ARBA" id="ARBA00023150"/>
    </source>
</evidence>
<reference evidence="12" key="1">
    <citation type="submission" date="2010-08" db="EMBL/GenBank/DDBJ databases">
        <title>Genome sequence of Parvularcula bermudensis HTCC2503.</title>
        <authorList>
            <person name="Kang D.-M."/>
            <person name="Oh H.-M."/>
            <person name="Cho J.-C."/>
        </authorList>
    </citation>
    <scope>NUCLEOTIDE SEQUENCE [LARGE SCALE GENOMIC DNA]</scope>
    <source>
        <strain evidence="12">ATCC BAA-594 / HTCC2503 / KCTC 12087</strain>
    </source>
</reference>
<dbReference type="PANTHER" id="PTHR22960:SF0">
    <property type="entry name" value="MOLYBDENUM COFACTOR BIOSYNTHESIS PROTEIN 1"/>
    <property type="match status" value="1"/>
</dbReference>
<keyword evidence="9" id="KW-0456">Lyase</keyword>
<evidence type="ECO:0000256" key="5">
    <source>
        <dbReference type="ARBA" id="ARBA00023004"/>
    </source>
</evidence>
<dbReference type="EMBL" id="CP002156">
    <property type="protein sequence ID" value="ADM10767.1"/>
    <property type="molecule type" value="Genomic_DNA"/>
</dbReference>
<evidence type="ECO:0000313" key="11">
    <source>
        <dbReference type="EMBL" id="ADM10767.1"/>
    </source>
</evidence>
<evidence type="ECO:0000313" key="12">
    <source>
        <dbReference type="Proteomes" id="UP000001302"/>
    </source>
</evidence>
<keyword evidence="4" id="KW-0547">Nucleotide-binding</keyword>
<reference evidence="11 12" key="2">
    <citation type="journal article" date="2011" name="J. Bacteriol.">
        <title>Complete genome sequence of strain HTCC2503T of Parvularcula bermudensis, the type species of the order "Parvularculales" in the class Alphaproteobacteria.</title>
        <authorList>
            <person name="Oh H.M."/>
            <person name="Kang I."/>
            <person name="Vergin K.L."/>
            <person name="Kang D."/>
            <person name="Rhee K.H."/>
            <person name="Giovannoni S.J."/>
            <person name="Cho J.C."/>
        </authorList>
    </citation>
    <scope>NUCLEOTIDE SEQUENCE [LARGE SCALE GENOMIC DNA]</scope>
    <source>
        <strain evidence="12">ATCC BAA-594 / HTCC2503 / KCTC 12087</strain>
    </source>
</reference>
<protein>
    <submittedName>
        <fullName evidence="11">Molybdenum cofactor biosynthesis protein A</fullName>
    </submittedName>
</protein>
<dbReference type="GO" id="GO:0006777">
    <property type="term" value="P:Mo-molybdopterin cofactor biosynthetic process"/>
    <property type="evidence" value="ECO:0007669"/>
    <property type="project" value="UniProtKB-KW"/>
</dbReference>
<dbReference type="HOGENOM" id="CLU_009273_0_1_5"/>
<evidence type="ECO:0000256" key="3">
    <source>
        <dbReference type="ARBA" id="ARBA00022723"/>
    </source>
</evidence>
<dbReference type="InterPro" id="IPR058240">
    <property type="entry name" value="rSAM_sf"/>
</dbReference>
<organism evidence="11 12">
    <name type="scientific">Parvularcula bermudensis (strain ATCC BAA-594 / HTCC2503 / KCTC 12087)</name>
    <dbReference type="NCBI Taxonomy" id="314260"/>
    <lineage>
        <taxon>Bacteria</taxon>
        <taxon>Pseudomonadati</taxon>
        <taxon>Pseudomonadota</taxon>
        <taxon>Alphaproteobacteria</taxon>
        <taxon>Parvularculales</taxon>
        <taxon>Parvularculaceae</taxon>
        <taxon>Parvularcula</taxon>
    </lineage>
</organism>
<dbReference type="InterPro" id="IPR013785">
    <property type="entry name" value="Aldolase_TIM"/>
</dbReference>
<evidence type="ECO:0000256" key="4">
    <source>
        <dbReference type="ARBA" id="ARBA00022741"/>
    </source>
</evidence>
<dbReference type="CDD" id="cd21117">
    <property type="entry name" value="Twitch_MoaA"/>
    <property type="match status" value="1"/>
</dbReference>
<feature type="domain" description="Radical SAM core" evidence="10">
    <location>
        <begin position="1"/>
        <end position="201"/>
    </location>
</feature>
<dbReference type="eggNOG" id="COG2896">
    <property type="taxonomic scope" value="Bacteria"/>
</dbReference>
<accession>E0THH5</accession>
<evidence type="ECO:0000256" key="6">
    <source>
        <dbReference type="ARBA" id="ARBA00023014"/>
    </source>
</evidence>
<keyword evidence="2" id="KW-0949">S-adenosyl-L-methionine</keyword>
<proteinExistence type="predicted"/>
<dbReference type="AlphaFoldDB" id="E0THH5"/>
<evidence type="ECO:0000256" key="1">
    <source>
        <dbReference type="ARBA" id="ARBA00001966"/>
    </source>
</evidence>
<dbReference type="Pfam" id="PF06463">
    <property type="entry name" value="Mob_synth_C"/>
    <property type="match status" value="1"/>
</dbReference>
<comment type="cofactor">
    <cofactor evidence="1">
        <name>[4Fe-4S] cluster</name>
        <dbReference type="ChEBI" id="CHEBI:49883"/>
    </cofactor>
</comment>
<sequence length="300" mass="32812">MAERMTFLPRAELLTIEELDRLASAFIRLGVTKLRITGGEPLVRRGIGELFDRLSRHLAAGALSEVTLTTNGTQLRHHAERLAAAGVRRINVSLDTIDAARYRRLTRGGDLTAALAGIEAARAAGLSIKINAVALADDKEGLVPLIEWAHAEGYDVTLIETMPLGETGTDRADQFLSLTAWRDRMEARWRFVDLPDRTGGPARYTRVLETGGRLGFITPLTNNFCAGCNRVRLTCTGQFFPCLGQAVRTDFRAVLRAGTRDKALDDAIRAAIARKPEAHDFAIDRGARPVLTRHMSVTGG</sequence>
<dbReference type="InterPro" id="IPR050105">
    <property type="entry name" value="MoCo_biosynth_MoaA/MoaC"/>
</dbReference>
<keyword evidence="5" id="KW-0408">Iron</keyword>
<dbReference type="GO" id="GO:0051539">
    <property type="term" value="F:4 iron, 4 sulfur cluster binding"/>
    <property type="evidence" value="ECO:0007669"/>
    <property type="project" value="UniProtKB-KW"/>
</dbReference>
<keyword evidence="6" id="KW-0411">Iron-sulfur</keyword>
<dbReference type="GO" id="GO:0005525">
    <property type="term" value="F:GTP binding"/>
    <property type="evidence" value="ECO:0007669"/>
    <property type="project" value="UniProtKB-KW"/>
</dbReference>
<dbReference type="CDD" id="cd01335">
    <property type="entry name" value="Radical_SAM"/>
    <property type="match status" value="1"/>
</dbReference>
<keyword evidence="8" id="KW-0501">Molybdenum cofactor biosynthesis</keyword>
<dbReference type="PANTHER" id="PTHR22960">
    <property type="entry name" value="MOLYBDOPTERIN COFACTOR SYNTHESIS PROTEIN A"/>
    <property type="match status" value="1"/>
</dbReference>
<evidence type="ECO:0000256" key="2">
    <source>
        <dbReference type="ARBA" id="ARBA00022691"/>
    </source>
</evidence>
<evidence type="ECO:0000259" key="10">
    <source>
        <dbReference type="PROSITE" id="PS51918"/>
    </source>
</evidence>
<dbReference type="STRING" id="314260.PB2503_13649"/>
<dbReference type="GO" id="GO:0061799">
    <property type="term" value="F:cyclic pyranopterin monophosphate synthase activity"/>
    <property type="evidence" value="ECO:0007669"/>
    <property type="project" value="TreeGrafter"/>
</dbReference>
<dbReference type="InterPro" id="IPR010505">
    <property type="entry name" value="MoaA_twitch"/>
</dbReference>
<keyword evidence="7" id="KW-0342">GTP-binding</keyword>
<dbReference type="PROSITE" id="PS51918">
    <property type="entry name" value="RADICAL_SAM"/>
    <property type="match status" value="1"/>
</dbReference>